<dbReference type="Pfam" id="PF00005">
    <property type="entry name" value="ABC_tran"/>
    <property type="match status" value="1"/>
</dbReference>
<feature type="domain" description="ABC transporter" evidence="4">
    <location>
        <begin position="2"/>
        <end position="228"/>
    </location>
</feature>
<dbReference type="InterPro" id="IPR003439">
    <property type="entry name" value="ABC_transporter-like_ATP-bd"/>
</dbReference>
<dbReference type="GO" id="GO:0005524">
    <property type="term" value="F:ATP binding"/>
    <property type="evidence" value="ECO:0007669"/>
    <property type="project" value="UniProtKB-KW"/>
</dbReference>
<dbReference type="PANTHER" id="PTHR43204">
    <property type="entry name" value="ABC TRANSPORTER I FAMILY MEMBER 6, CHLOROPLASTIC"/>
    <property type="match status" value="1"/>
</dbReference>
<dbReference type="GO" id="GO:0016887">
    <property type="term" value="F:ATP hydrolysis activity"/>
    <property type="evidence" value="ECO:0007669"/>
    <property type="project" value="InterPro"/>
</dbReference>
<proteinExistence type="inferred from homology"/>
<dbReference type="EMBL" id="PEZH01000005">
    <property type="protein sequence ID" value="PIS15390.1"/>
    <property type="molecule type" value="Genomic_DNA"/>
</dbReference>
<dbReference type="AlphaFoldDB" id="A0A2H0WRV5"/>
<evidence type="ECO:0000259" key="4">
    <source>
        <dbReference type="PROSITE" id="PS50893"/>
    </source>
</evidence>
<protein>
    <submittedName>
        <fullName evidence="5">ABC transporter ATP-binding protein</fullName>
    </submittedName>
</protein>
<name>A0A2H0WRV5_9BACT</name>
<reference evidence="6" key="1">
    <citation type="submission" date="2017-09" db="EMBL/GenBank/DDBJ databases">
        <title>Depth-based differentiation of microbial function through sediment-hosted aquifers and enrichment of novel symbionts in the deep terrestrial subsurface.</title>
        <authorList>
            <person name="Probst A.J."/>
            <person name="Ladd B."/>
            <person name="Jarett J.K."/>
            <person name="Geller-Mcgrath D.E."/>
            <person name="Sieber C.M.K."/>
            <person name="Emerson J.B."/>
            <person name="Anantharaman K."/>
            <person name="Thomas B.C."/>
            <person name="Malmstrom R."/>
            <person name="Stieglmeier M."/>
            <person name="Klingl A."/>
            <person name="Woyke T."/>
            <person name="Ryan C.M."/>
            <person name="Banfield J.F."/>
        </authorList>
    </citation>
    <scope>NUCLEOTIDE SEQUENCE [LARGE SCALE GENOMIC DNA]</scope>
</reference>
<dbReference type="SMART" id="SM00382">
    <property type="entry name" value="AAA"/>
    <property type="match status" value="1"/>
</dbReference>
<evidence type="ECO:0000313" key="5">
    <source>
        <dbReference type="EMBL" id="PIS15390.1"/>
    </source>
</evidence>
<organism evidence="5 6">
    <name type="scientific">Candidatus Shapirobacteria bacterium CG09_land_8_20_14_0_10_38_17</name>
    <dbReference type="NCBI Taxonomy" id="1974884"/>
    <lineage>
        <taxon>Bacteria</taxon>
        <taxon>Candidatus Shapironibacteriota</taxon>
    </lineage>
</organism>
<comment type="caution">
    <text evidence="5">The sequence shown here is derived from an EMBL/GenBank/DDBJ whole genome shotgun (WGS) entry which is preliminary data.</text>
</comment>
<dbReference type="PROSITE" id="PS50893">
    <property type="entry name" value="ABC_TRANSPORTER_2"/>
    <property type="match status" value="1"/>
</dbReference>
<comment type="similarity">
    <text evidence="1">Belongs to the ABC transporter superfamily. Ycf16 family.</text>
</comment>
<dbReference type="InterPro" id="IPR027417">
    <property type="entry name" value="P-loop_NTPase"/>
</dbReference>
<dbReference type="SUPFAM" id="SSF52540">
    <property type="entry name" value="P-loop containing nucleoside triphosphate hydrolases"/>
    <property type="match status" value="1"/>
</dbReference>
<sequence>MLKINNLSVETKGRKILKGINLEIKKGEIHALLGPNASGKTTLTGTIMGFADYKVSGGEIFFQGENIINWPIEKRAKAGIALAFQYPPAVKGITLSQLLEKTSQRKVTVKEFIADTKLLDREVNVGFSGGERKISEMVQVMGLNPKLVILDEIDAGLDLKNLAKVADLVKNKLLLNGVSLLLITHRGEILRFLEPNVVHVMLKGKIICSSHHWRKVWRTINKFGYEKCKQCPFLAD</sequence>
<dbReference type="InterPro" id="IPR010230">
    <property type="entry name" value="FeS-cluster_ATPase_SufC"/>
</dbReference>
<evidence type="ECO:0000313" key="6">
    <source>
        <dbReference type="Proteomes" id="UP000231282"/>
    </source>
</evidence>
<keyword evidence="3 5" id="KW-0067">ATP-binding</keyword>
<dbReference type="Gene3D" id="3.40.50.300">
    <property type="entry name" value="P-loop containing nucleotide triphosphate hydrolases"/>
    <property type="match status" value="1"/>
</dbReference>
<keyword evidence="2" id="KW-0547">Nucleotide-binding</keyword>
<evidence type="ECO:0000256" key="3">
    <source>
        <dbReference type="ARBA" id="ARBA00022840"/>
    </source>
</evidence>
<dbReference type="Proteomes" id="UP000231282">
    <property type="component" value="Unassembled WGS sequence"/>
</dbReference>
<evidence type="ECO:0000256" key="1">
    <source>
        <dbReference type="ARBA" id="ARBA00006216"/>
    </source>
</evidence>
<dbReference type="PANTHER" id="PTHR43204:SF1">
    <property type="entry name" value="ABC TRANSPORTER I FAMILY MEMBER 6, CHLOROPLASTIC"/>
    <property type="match status" value="1"/>
</dbReference>
<dbReference type="InterPro" id="IPR003593">
    <property type="entry name" value="AAA+_ATPase"/>
</dbReference>
<accession>A0A2H0WRV5</accession>
<gene>
    <name evidence="5" type="ORF">COT63_00180</name>
</gene>
<evidence type="ECO:0000256" key="2">
    <source>
        <dbReference type="ARBA" id="ARBA00022741"/>
    </source>
</evidence>